<protein>
    <recommendedName>
        <fullName evidence="7">BEN domain-containing protein</fullName>
    </recommendedName>
</protein>
<evidence type="ECO:0000256" key="1">
    <source>
        <dbReference type="ARBA" id="ARBA00004123"/>
    </source>
</evidence>
<evidence type="ECO:0000256" key="5">
    <source>
        <dbReference type="ARBA" id="ARBA00023242"/>
    </source>
</evidence>
<reference evidence="8" key="2">
    <citation type="submission" date="2022-06" db="UniProtKB">
        <authorList>
            <consortium name="EnsemblMetazoa"/>
        </authorList>
    </citation>
    <scope>IDENTIFICATION</scope>
    <source>
        <strain evidence="8">p50T (Dazao)</strain>
    </source>
</reference>
<keyword evidence="2" id="KW-0678">Repressor</keyword>
<feature type="domain" description="BEN" evidence="7">
    <location>
        <begin position="346"/>
        <end position="442"/>
    </location>
</feature>
<keyword evidence="5" id="KW-0539">Nucleus</keyword>
<evidence type="ECO:0000256" key="4">
    <source>
        <dbReference type="ARBA" id="ARBA00023163"/>
    </source>
</evidence>
<feature type="region of interest" description="Disordered" evidence="6">
    <location>
        <begin position="104"/>
        <end position="131"/>
    </location>
</feature>
<sequence>MSKRLWILLEWITENYAYPAYCVVNVEKLSYHRTEISPGKEILVRLKNGTARRALVIRISGSKLYLVEYQHLLERQDIKVRHVLALYLRSYELTNTVPFNVDALTNGQPIEQHPTEKDVEGPSENNSTSDSEAEMQYLFNRSKITASGNPRVKYLSNTCRTETSKRSSGHNPFHERRRALTASTPLRGRSHEAPKKTYGTKSTQTEYPPAIHAKIQELEDVLVTLYKKFERVVQNSNPNLVLPSLIRPNNENASVSRAQPRSRNMGASNANDLNALCQPSTSRAGLQPRQQVNDALFRHADEAMAEPENNSQMQVDPERPAAGGCVVRRMSAQTTNNLDSDMVPIGFGNTRVSAKVLNKIDWKSHTTATRQLLQAVFSRKTLATHTLTGKQSPAFANKPAKKILDPALVEDVVNTVSQRCGVPPNLIRGVITNKCQDESRLYRMRRGRQSHGPNESVELSSSSDDTDN</sequence>
<dbReference type="GO" id="GO:0045746">
    <property type="term" value="P:negative regulation of Notch signaling pathway"/>
    <property type="evidence" value="ECO:0007669"/>
    <property type="project" value="InterPro"/>
</dbReference>
<dbReference type="GO" id="GO:0003677">
    <property type="term" value="F:DNA binding"/>
    <property type="evidence" value="ECO:0007669"/>
    <property type="project" value="InterPro"/>
</dbReference>
<dbReference type="SMART" id="SM01025">
    <property type="entry name" value="BEN"/>
    <property type="match status" value="1"/>
</dbReference>
<dbReference type="GO" id="GO:0005634">
    <property type="term" value="C:nucleus"/>
    <property type="evidence" value="ECO:0007669"/>
    <property type="project" value="UniProtKB-SubCell"/>
</dbReference>
<dbReference type="Proteomes" id="UP000005204">
    <property type="component" value="Unassembled WGS sequence"/>
</dbReference>
<dbReference type="GeneID" id="101746308"/>
<evidence type="ECO:0000259" key="7">
    <source>
        <dbReference type="PROSITE" id="PS51457"/>
    </source>
</evidence>
<name>A0A8R2R8M1_BOMMO</name>
<dbReference type="RefSeq" id="XP_037876344.1">
    <property type="nucleotide sequence ID" value="XM_038020416.2"/>
</dbReference>
<feature type="compositionally biased region" description="Polar residues" evidence="6">
    <location>
        <begin position="451"/>
        <end position="468"/>
    </location>
</feature>
<dbReference type="GO" id="GO:0003714">
    <property type="term" value="F:transcription corepressor activity"/>
    <property type="evidence" value="ECO:0007669"/>
    <property type="project" value="InterPro"/>
</dbReference>
<evidence type="ECO:0000256" key="6">
    <source>
        <dbReference type="SAM" id="MobiDB-lite"/>
    </source>
</evidence>
<dbReference type="PANTHER" id="PTHR35346:SF1">
    <property type="entry name" value="BEN DOMAIN-CONTAINING PROTEIN 6"/>
    <property type="match status" value="1"/>
</dbReference>
<reference evidence="9" key="1">
    <citation type="journal article" date="2008" name="Insect Biochem. Mol. Biol.">
        <title>The genome of a lepidopteran model insect, the silkworm Bombyx mori.</title>
        <authorList>
            <consortium name="International Silkworm Genome Consortium"/>
        </authorList>
    </citation>
    <scope>NUCLEOTIDE SEQUENCE [LARGE SCALE GENOMIC DNA]</scope>
    <source>
        <strain evidence="9">p50T</strain>
    </source>
</reference>
<dbReference type="GO" id="GO:0045666">
    <property type="term" value="P:positive regulation of neuron differentiation"/>
    <property type="evidence" value="ECO:0007669"/>
    <property type="project" value="InterPro"/>
</dbReference>
<keyword evidence="3" id="KW-0805">Transcription regulation</keyword>
<keyword evidence="4" id="KW-0804">Transcription</keyword>
<dbReference type="PROSITE" id="PS51457">
    <property type="entry name" value="BEN"/>
    <property type="match status" value="1"/>
</dbReference>
<dbReference type="PANTHER" id="PTHR35346">
    <property type="entry name" value="BEN DOMAIN-CONTAINING PROTEIN 6"/>
    <property type="match status" value="1"/>
</dbReference>
<organism evidence="8 9">
    <name type="scientific">Bombyx mori</name>
    <name type="common">Silk moth</name>
    <dbReference type="NCBI Taxonomy" id="7091"/>
    <lineage>
        <taxon>Eukaryota</taxon>
        <taxon>Metazoa</taxon>
        <taxon>Ecdysozoa</taxon>
        <taxon>Arthropoda</taxon>
        <taxon>Hexapoda</taxon>
        <taxon>Insecta</taxon>
        <taxon>Pterygota</taxon>
        <taxon>Neoptera</taxon>
        <taxon>Endopterygota</taxon>
        <taxon>Lepidoptera</taxon>
        <taxon>Glossata</taxon>
        <taxon>Ditrysia</taxon>
        <taxon>Bombycoidea</taxon>
        <taxon>Bombycidae</taxon>
        <taxon>Bombycinae</taxon>
        <taxon>Bombyx</taxon>
    </lineage>
</organism>
<dbReference type="InterPro" id="IPR018379">
    <property type="entry name" value="BEN_domain"/>
</dbReference>
<evidence type="ECO:0000256" key="3">
    <source>
        <dbReference type="ARBA" id="ARBA00023015"/>
    </source>
</evidence>
<keyword evidence="9" id="KW-1185">Reference proteome</keyword>
<feature type="region of interest" description="Disordered" evidence="6">
    <location>
        <begin position="159"/>
        <end position="204"/>
    </location>
</feature>
<evidence type="ECO:0000313" key="9">
    <source>
        <dbReference type="Proteomes" id="UP000005204"/>
    </source>
</evidence>
<evidence type="ECO:0000313" key="8">
    <source>
        <dbReference type="EnsemblMetazoa" id="XP_037876344.1"/>
    </source>
</evidence>
<comment type="subcellular location">
    <subcellularLocation>
        <location evidence="1">Nucleus</location>
    </subcellularLocation>
</comment>
<feature type="region of interest" description="Disordered" evidence="6">
    <location>
        <begin position="444"/>
        <end position="468"/>
    </location>
</feature>
<dbReference type="Pfam" id="PF10523">
    <property type="entry name" value="BEN"/>
    <property type="match status" value="1"/>
</dbReference>
<dbReference type="KEGG" id="bmor:101746308"/>
<dbReference type="InterPro" id="IPR037496">
    <property type="entry name" value="BEND6-like"/>
</dbReference>
<dbReference type="AlphaFoldDB" id="A0A8R2R8M1"/>
<evidence type="ECO:0000256" key="2">
    <source>
        <dbReference type="ARBA" id="ARBA00022491"/>
    </source>
</evidence>
<dbReference type="EnsemblMetazoa" id="XM_038020416.1">
    <property type="protein sequence ID" value="XP_037876344.1"/>
    <property type="gene ID" value="LOC101746308"/>
</dbReference>
<proteinExistence type="predicted"/>
<accession>A0A8R2R8M1</accession>
<dbReference type="Gene3D" id="1.10.10.2590">
    <property type="entry name" value="BEN domain"/>
    <property type="match status" value="1"/>
</dbReference>